<evidence type="ECO:0000313" key="1">
    <source>
        <dbReference type="EMBL" id="ACT51655.1"/>
    </source>
</evidence>
<protein>
    <submittedName>
        <fullName evidence="1">Uncharacterized protein</fullName>
    </submittedName>
</protein>
<dbReference type="eggNOG" id="ENOG5030XPJ">
    <property type="taxonomic scope" value="Bacteria"/>
</dbReference>
<organism evidence="1 2">
    <name type="scientific">Methylovorus glucosotrophus (strain SIP3-4)</name>
    <dbReference type="NCBI Taxonomy" id="582744"/>
    <lineage>
        <taxon>Bacteria</taxon>
        <taxon>Pseudomonadati</taxon>
        <taxon>Pseudomonadota</taxon>
        <taxon>Betaproteobacteria</taxon>
        <taxon>Nitrosomonadales</taxon>
        <taxon>Methylophilaceae</taxon>
        <taxon>Methylovorus</taxon>
    </lineage>
</organism>
<dbReference type="RefSeq" id="WP_013443123.1">
    <property type="nucleotide sequence ID" value="NC_012969.1"/>
</dbReference>
<reference evidence="2" key="1">
    <citation type="submission" date="2009-07" db="EMBL/GenBank/DDBJ databases">
        <title>Complete sequence of chromosome of Methylovorus sp. SIP3-4.</title>
        <authorList>
            <person name="Lucas S."/>
            <person name="Copeland A."/>
            <person name="Lapidus A."/>
            <person name="Glavina del Rio T."/>
            <person name="Tice H."/>
            <person name="Bruce D."/>
            <person name="Goodwin L."/>
            <person name="Pitluck S."/>
            <person name="Clum A."/>
            <person name="Larimer F."/>
            <person name="Land M."/>
            <person name="Hauser L."/>
            <person name="Kyrpides N."/>
            <person name="Mikhailova N."/>
            <person name="Kayluzhnaya M."/>
            <person name="Chistoserdova L."/>
        </authorList>
    </citation>
    <scope>NUCLEOTIDE SEQUENCE [LARGE SCALE GENOMIC DNA]</scope>
    <source>
        <strain evidence="2">SIP3-4</strain>
    </source>
</reference>
<gene>
    <name evidence="1" type="ordered locus">Msip34_2418</name>
</gene>
<dbReference type="KEGG" id="mei:Msip34_2418"/>
<dbReference type="Proteomes" id="UP000002743">
    <property type="component" value="Chromosome"/>
</dbReference>
<name>C6XAB4_METGS</name>
<keyword evidence="2" id="KW-1185">Reference proteome</keyword>
<dbReference type="HOGENOM" id="CLU_192679_0_0_4"/>
<dbReference type="OrthoDB" id="8537409at2"/>
<accession>C6XAB4</accession>
<dbReference type="EMBL" id="CP001674">
    <property type="protein sequence ID" value="ACT51655.1"/>
    <property type="molecule type" value="Genomic_DNA"/>
</dbReference>
<dbReference type="STRING" id="582744.Msip34_2418"/>
<proteinExistence type="predicted"/>
<evidence type="ECO:0000313" key="2">
    <source>
        <dbReference type="Proteomes" id="UP000002743"/>
    </source>
</evidence>
<sequence length="74" mass="8168">MKIDIYQSASSSQKYLSVLSGADVSKIAVDDPDYAKLIRQKTGVEIGEDSLAADAIRDIDQQGYHLHKVRFAIN</sequence>
<dbReference type="AlphaFoldDB" id="C6XAB4"/>
<reference evidence="1 2" key="2">
    <citation type="journal article" date="2011" name="J. Bacteriol.">
        <title>Genomes of three methylotrophs from a single niche uncover genetic and metabolic divergence of Methylophilaceae.</title>
        <authorList>
            <person name="Lapidus A."/>
            <person name="Clum A."/>
            <person name="Labutti K."/>
            <person name="Kaluzhnaya M.G."/>
            <person name="Lim S."/>
            <person name="Beck D.A."/>
            <person name="Glavina Del Rio T."/>
            <person name="Nolan M."/>
            <person name="Mavromatis K."/>
            <person name="Huntemann M."/>
            <person name="Lucas S."/>
            <person name="Lidstrom M.E."/>
            <person name="Ivanova N."/>
            <person name="Chistoserdova L."/>
        </authorList>
    </citation>
    <scope>NUCLEOTIDE SEQUENCE [LARGE SCALE GENOMIC DNA]</scope>
    <source>
        <strain evidence="1 2">SIP3-4</strain>
    </source>
</reference>